<comment type="caution">
    <text evidence="2">The sequence shown here is derived from an EMBL/GenBank/DDBJ whole genome shotgun (WGS) entry which is preliminary data.</text>
</comment>
<organism evidence="2 3">
    <name type="scientific">Curvularia kusanoi</name>
    <name type="common">Cochliobolus kusanoi</name>
    <dbReference type="NCBI Taxonomy" id="90978"/>
    <lineage>
        <taxon>Eukaryota</taxon>
        <taxon>Fungi</taxon>
        <taxon>Dikarya</taxon>
        <taxon>Ascomycota</taxon>
        <taxon>Pezizomycotina</taxon>
        <taxon>Dothideomycetes</taxon>
        <taxon>Pleosporomycetidae</taxon>
        <taxon>Pleosporales</taxon>
        <taxon>Pleosporineae</taxon>
        <taxon>Pleosporaceae</taxon>
        <taxon>Curvularia</taxon>
    </lineage>
</organism>
<dbReference type="OrthoDB" id="424402at2759"/>
<evidence type="ECO:0000256" key="1">
    <source>
        <dbReference type="SAM" id="MobiDB-lite"/>
    </source>
</evidence>
<evidence type="ECO:0000313" key="2">
    <source>
        <dbReference type="EMBL" id="KAF3007682.1"/>
    </source>
</evidence>
<proteinExistence type="predicted"/>
<evidence type="ECO:0000313" key="3">
    <source>
        <dbReference type="Proteomes" id="UP000801428"/>
    </source>
</evidence>
<dbReference type="Proteomes" id="UP000801428">
    <property type="component" value="Unassembled WGS sequence"/>
</dbReference>
<dbReference type="AlphaFoldDB" id="A0A9P4TK09"/>
<feature type="region of interest" description="Disordered" evidence="1">
    <location>
        <begin position="1"/>
        <end position="81"/>
    </location>
</feature>
<protein>
    <submittedName>
        <fullName evidence="2">Uncharacterized protein</fullName>
    </submittedName>
</protein>
<keyword evidence="3" id="KW-1185">Reference proteome</keyword>
<name>A0A9P4TK09_CURKU</name>
<gene>
    <name evidence="2" type="ORF">E8E13_009230</name>
</gene>
<dbReference type="EMBL" id="SWKU01000004">
    <property type="protein sequence ID" value="KAF3007682.1"/>
    <property type="molecule type" value="Genomic_DNA"/>
</dbReference>
<reference evidence="2" key="1">
    <citation type="submission" date="2019-04" db="EMBL/GenBank/DDBJ databases">
        <title>Sequencing of skin fungus with MAO and IRED activity.</title>
        <authorList>
            <person name="Marsaioli A.J."/>
            <person name="Bonatto J.M.C."/>
            <person name="Reis Junior O."/>
        </authorList>
    </citation>
    <scope>NUCLEOTIDE SEQUENCE</scope>
    <source>
        <strain evidence="2">30M1</strain>
    </source>
</reference>
<accession>A0A9P4TK09</accession>
<feature type="compositionally biased region" description="Polar residues" evidence="1">
    <location>
        <begin position="10"/>
        <end position="33"/>
    </location>
</feature>
<feature type="compositionally biased region" description="Low complexity" evidence="1">
    <location>
        <begin position="52"/>
        <end position="66"/>
    </location>
</feature>
<sequence length="298" mass="31748">MPPARMSDILPSSSRTTAPQPSIPTTTPYSSDGPTLPIISASESSKKRKRTAATSNTSPAATNTSTTDKKHAAKAPARTNHATLYTPWELLSARERKAVEDKGTENVEVVVWTRNQNVKAGINRLKSLLGAGAGKNTSGGGDGARSATVGKAAGAVGKEDGEGVIAVSAQGEGTVKLVGIVDVALRVIEENKGRDGMDGTKWFVYTVLSSVLVPRGKREDAVELDGAEAAQDDVEEDAMVVDREGDEAADGEAVKEVSQRTEEMKRVPVLTVWMSRWRMPGWKEVFGEREVVVFADVE</sequence>